<dbReference type="Pfam" id="PF08332">
    <property type="entry name" value="CaMKII_AD"/>
    <property type="match status" value="1"/>
</dbReference>
<dbReference type="InterPro" id="IPR016887">
    <property type="entry name" value="UCP028470_steroid_isom-rel"/>
</dbReference>
<sequence length="175" mass="19018">MHISLRARTATAVAAAGLMITAAATGVQAAAPDDRPAHSAQQRQAPTGKEIRDLFALWNDALATGDAEQVADLYAADAVLEPTLSSVIRTDRAGIVDYFEHFLRQQPSGEIDASYVEILGRHAAVDSGGYTFHLTDPETGERHDTHARYTFVYERDAHTGEWLIVNHHSSLVPVD</sequence>
<comment type="caution">
    <text evidence="3">The sequence shown here is derived from an EMBL/GenBank/DDBJ whole genome shotgun (WGS) entry which is preliminary data.</text>
</comment>
<evidence type="ECO:0000259" key="2">
    <source>
        <dbReference type="Pfam" id="PF08332"/>
    </source>
</evidence>
<dbReference type="PIRSF" id="PIRSF028470">
    <property type="entry name" value="UCP028470"/>
    <property type="match status" value="1"/>
</dbReference>
<name>A0ABU2S8H0_9ACTN</name>
<reference evidence="4" key="1">
    <citation type="submission" date="2023-07" db="EMBL/GenBank/DDBJ databases">
        <title>30 novel species of actinomycetes from the DSMZ collection.</title>
        <authorList>
            <person name="Nouioui I."/>
        </authorList>
    </citation>
    <scope>NUCLEOTIDE SEQUENCE [LARGE SCALE GENOMIC DNA]</scope>
    <source>
        <strain evidence="4">DSM 41886</strain>
    </source>
</reference>
<feature type="signal peptide" evidence="1">
    <location>
        <begin position="1"/>
        <end position="29"/>
    </location>
</feature>
<protein>
    <submittedName>
        <fullName evidence="3">SgcJ/EcaC family oxidoreductase</fullName>
    </submittedName>
</protein>
<keyword evidence="1" id="KW-0732">Signal</keyword>
<organism evidence="3 4">
    <name type="scientific">Streptomyces johnsoniae</name>
    <dbReference type="NCBI Taxonomy" id="3075532"/>
    <lineage>
        <taxon>Bacteria</taxon>
        <taxon>Bacillati</taxon>
        <taxon>Actinomycetota</taxon>
        <taxon>Actinomycetes</taxon>
        <taxon>Kitasatosporales</taxon>
        <taxon>Streptomycetaceae</taxon>
        <taxon>Streptomyces</taxon>
    </lineage>
</organism>
<dbReference type="InterPro" id="IPR013543">
    <property type="entry name" value="Ca/CaM-dep_prot_kinase-assoc"/>
</dbReference>
<dbReference type="Proteomes" id="UP001183615">
    <property type="component" value="Unassembled WGS sequence"/>
</dbReference>
<evidence type="ECO:0000313" key="3">
    <source>
        <dbReference type="EMBL" id="MDT0445271.1"/>
    </source>
</evidence>
<dbReference type="Gene3D" id="3.10.450.50">
    <property type="match status" value="1"/>
</dbReference>
<dbReference type="InterPro" id="IPR032710">
    <property type="entry name" value="NTF2-like_dom_sf"/>
</dbReference>
<gene>
    <name evidence="3" type="ORF">RM779_22085</name>
</gene>
<keyword evidence="4" id="KW-1185">Reference proteome</keyword>
<accession>A0ABU2S8H0</accession>
<feature type="chain" id="PRO_5045567408" evidence="1">
    <location>
        <begin position="30"/>
        <end position="175"/>
    </location>
</feature>
<dbReference type="InterPro" id="IPR011944">
    <property type="entry name" value="Steroid_delta5-4_isomerase"/>
</dbReference>
<evidence type="ECO:0000313" key="4">
    <source>
        <dbReference type="Proteomes" id="UP001183615"/>
    </source>
</evidence>
<dbReference type="EMBL" id="JAVREV010000013">
    <property type="protein sequence ID" value="MDT0445271.1"/>
    <property type="molecule type" value="Genomic_DNA"/>
</dbReference>
<proteinExistence type="predicted"/>
<evidence type="ECO:0000256" key="1">
    <source>
        <dbReference type="SAM" id="SignalP"/>
    </source>
</evidence>
<dbReference type="NCBIfam" id="TIGR02246">
    <property type="entry name" value="SgcJ/EcaC family oxidoreductase"/>
    <property type="match status" value="1"/>
</dbReference>
<dbReference type="SUPFAM" id="SSF54427">
    <property type="entry name" value="NTF2-like"/>
    <property type="match status" value="1"/>
</dbReference>
<feature type="domain" description="Calcium/calmodulin-dependent protein kinase II association-domain" evidence="2">
    <location>
        <begin position="49"/>
        <end position="172"/>
    </location>
</feature>
<dbReference type="RefSeq" id="WP_311619491.1">
    <property type="nucleotide sequence ID" value="NZ_JAVREV010000013.1"/>
</dbReference>